<dbReference type="Proteomes" id="UP000316851">
    <property type="component" value="Unassembled WGS sequence"/>
</dbReference>
<organism evidence="2 3">
    <name type="scientific">Metamycoplasma neophronis</name>
    <dbReference type="NCBI Taxonomy" id="872983"/>
    <lineage>
        <taxon>Bacteria</taxon>
        <taxon>Bacillati</taxon>
        <taxon>Mycoplasmatota</taxon>
        <taxon>Mycoplasmoidales</taxon>
        <taxon>Metamycoplasmataceae</taxon>
        <taxon>Metamycoplasma</taxon>
    </lineage>
</organism>
<keyword evidence="1" id="KW-0732">Signal</keyword>
<keyword evidence="3" id="KW-1185">Reference proteome</keyword>
<proteinExistence type="predicted"/>
<evidence type="ECO:0000313" key="3">
    <source>
        <dbReference type="Proteomes" id="UP000316851"/>
    </source>
</evidence>
<evidence type="ECO:0008006" key="4">
    <source>
        <dbReference type="Google" id="ProtNLM"/>
    </source>
</evidence>
<dbReference type="PROSITE" id="PS51257">
    <property type="entry name" value="PROKAR_LIPOPROTEIN"/>
    <property type="match status" value="1"/>
</dbReference>
<evidence type="ECO:0000256" key="1">
    <source>
        <dbReference type="SAM" id="SignalP"/>
    </source>
</evidence>
<sequence length="337" mass="39352">MKKSLKLVFSTFSFIPLASIAMVACQKNHDGEDKENKKFREPREKAEQNKYVMQNSQTKTIANLYNTKLTDLFNQVKDNYRNYRQVYVPLKRNWDILSNKIKKLGLEQSIDANRDALMAFYNAWLSKDTEMMKENPFAVYLYKYTLIFQDVDAVLADTNLVFENNEFLKHLEVIDKRLRGIDITLGETQSSINAIWQFLKAHIFNKDKLTQWKSLQTINIEADKNSHSHSHAIINLTYEMGLWHEALQDKKSDGMPKLETQYNEAIKHVIDNIDHIEYKNNYDDVIKVLSINGAWSSKYNLVNLVFQNEAEAIMNQIKVILKEIARSQGLEDQIDLN</sequence>
<gene>
    <name evidence="2" type="ORF">FJR74_02685</name>
</gene>
<comment type="caution">
    <text evidence="2">The sequence shown here is derived from an EMBL/GenBank/DDBJ whole genome shotgun (WGS) entry which is preliminary data.</text>
</comment>
<reference evidence="2" key="1">
    <citation type="submission" date="2019-06" db="EMBL/GenBank/DDBJ databases">
        <title>Mycoplasma neophronis type strain whole genome sequence.</title>
        <authorList>
            <person name="Spergser J."/>
        </authorList>
    </citation>
    <scope>NUCLEOTIDE SEQUENCE [LARGE SCALE GENOMIC DNA]</scope>
    <source>
        <strain evidence="2">DSM 24097</strain>
    </source>
</reference>
<dbReference type="EMBL" id="VHHP01000007">
    <property type="protein sequence ID" value="TPR53395.1"/>
    <property type="molecule type" value="Genomic_DNA"/>
</dbReference>
<evidence type="ECO:0000313" key="2">
    <source>
        <dbReference type="EMBL" id="TPR53395.1"/>
    </source>
</evidence>
<dbReference type="NCBIfam" id="NF045961">
    <property type="entry name" value="MAG5150_fam_LP"/>
    <property type="match status" value="1"/>
</dbReference>
<feature type="signal peptide" evidence="1">
    <location>
        <begin position="1"/>
        <end position="18"/>
    </location>
</feature>
<accession>A0ABY2Z027</accession>
<name>A0ABY2Z027_9BACT</name>
<dbReference type="NCBIfam" id="NF045840">
    <property type="entry name" value="SHxHSH_motif_LP"/>
    <property type="match status" value="1"/>
</dbReference>
<dbReference type="RefSeq" id="WP_140914996.1">
    <property type="nucleotide sequence ID" value="NZ_VHHP01000007.1"/>
</dbReference>
<feature type="chain" id="PRO_5046957527" description="Lipoprotein" evidence="1">
    <location>
        <begin position="19"/>
        <end position="337"/>
    </location>
</feature>
<protein>
    <recommendedName>
        <fullName evidence="4">Lipoprotein</fullName>
    </recommendedName>
</protein>